<proteinExistence type="predicted"/>
<evidence type="ECO:0000256" key="1">
    <source>
        <dbReference type="SAM" id="MobiDB-lite"/>
    </source>
</evidence>
<keyword evidence="3" id="KW-1185">Reference proteome</keyword>
<sequence>MASDRVHLLGIRHHGPGSARSLLRALGELEPDCVLIEGPPDADALLPLASRAELRPPVALLVYESANPRRSAFYPFAEFSPEWQAARYAVGRDVEVRFMDLPQAYQLAEVRTGGNAESEDEPPEGEARANSDSESDAGDPSEFALRRDPLGQLADAAGYPDGERWWDALIESRRNDAGDVFSAVADAMTALREGDCLRSDLRERRREAFMRKTIRAAIKDGRERIAVVCGAWHVPALDPNSWPPLKDDNAELKGLSRVKTEAAWAPWTYQRLAVESGYGAGVASPAWYELLWESADSLVGTLWMTKAARLMRDRDLDASSAQVIEAVRLGETLAALRGRTLAGLDELEEAALTVLCGGQPAPMRVVRDSLVIGDRLGAVPDDAPQAPLQKDLASLQKRLRLPPQASRKQRDLDLRKPMDRERSCLLHRLNLLGVPWGEVSEGAVRSRGTFHEHWVLQWVPEFAVGLVEASRYGSTVAEAAAAKTIESASETTTLSGLTSLLGDALLADLPRAAQQLIKAIQEQAVASGDVQQLMAAAPHLAQVSRYGDVRETDVRLVSDVLRGIVERVCVALPPACSSLDDEAAGKMLALIGGVDDAMAMLDSDDLRDDWRDSLNRVVQRESAHPLLRGRAARIRHDGDAETPDETARLMGFALSRAADRVGAAAWIEGFLGGSGLVLIHDQGLWSLVDGWVTGLSADEFGELLPLLRRTFSGFPVGERRQIGERVLHGVSTKSAEPLGDFDFERARRVLPLLATILGGEETN</sequence>
<dbReference type="InterPro" id="IPR043737">
    <property type="entry name" value="DUF5682"/>
</dbReference>
<dbReference type="EMBL" id="SIHJ01000001">
    <property type="protein sequence ID" value="TWT36000.1"/>
    <property type="molecule type" value="Genomic_DNA"/>
</dbReference>
<protein>
    <submittedName>
        <fullName evidence="2">Uncharacterized protein</fullName>
    </submittedName>
</protein>
<feature type="region of interest" description="Disordered" evidence="1">
    <location>
        <begin position="109"/>
        <end position="147"/>
    </location>
</feature>
<name>A0A5C5VDH6_9BACT</name>
<dbReference type="InterPro" id="IPR050458">
    <property type="entry name" value="LolB"/>
</dbReference>
<dbReference type="Pfam" id="PF18934">
    <property type="entry name" value="DUF5682"/>
    <property type="match status" value="1"/>
</dbReference>
<dbReference type="PANTHER" id="PTHR30634:SF14">
    <property type="match status" value="1"/>
</dbReference>
<dbReference type="RefSeq" id="WP_146562569.1">
    <property type="nucleotide sequence ID" value="NZ_SIHJ01000001.1"/>
</dbReference>
<dbReference type="OrthoDB" id="9768066at2"/>
<accession>A0A5C5VDH6</accession>
<evidence type="ECO:0000313" key="2">
    <source>
        <dbReference type="EMBL" id="TWT36000.1"/>
    </source>
</evidence>
<evidence type="ECO:0000313" key="3">
    <source>
        <dbReference type="Proteomes" id="UP000316714"/>
    </source>
</evidence>
<dbReference type="AlphaFoldDB" id="A0A5C5VDH6"/>
<organism evidence="2 3">
    <name type="scientific">Posidoniimonas corsicana</name>
    <dbReference type="NCBI Taxonomy" id="1938618"/>
    <lineage>
        <taxon>Bacteria</taxon>
        <taxon>Pseudomonadati</taxon>
        <taxon>Planctomycetota</taxon>
        <taxon>Planctomycetia</taxon>
        <taxon>Pirellulales</taxon>
        <taxon>Lacipirellulaceae</taxon>
        <taxon>Posidoniimonas</taxon>
    </lineage>
</organism>
<dbReference type="PANTHER" id="PTHR30634">
    <property type="entry name" value="OUTER MEMBRANE LOLAB LIPOPROTEIN INSERTION APPARATUS"/>
    <property type="match status" value="1"/>
</dbReference>
<comment type="caution">
    <text evidence="2">The sequence shown here is derived from an EMBL/GenBank/DDBJ whole genome shotgun (WGS) entry which is preliminary data.</text>
</comment>
<dbReference type="Proteomes" id="UP000316714">
    <property type="component" value="Unassembled WGS sequence"/>
</dbReference>
<reference evidence="2 3" key="1">
    <citation type="submission" date="2019-02" db="EMBL/GenBank/DDBJ databases">
        <title>Deep-cultivation of Planctomycetes and their phenomic and genomic characterization uncovers novel biology.</title>
        <authorList>
            <person name="Wiegand S."/>
            <person name="Jogler M."/>
            <person name="Boedeker C."/>
            <person name="Pinto D."/>
            <person name="Vollmers J."/>
            <person name="Rivas-Marin E."/>
            <person name="Kohn T."/>
            <person name="Peeters S.H."/>
            <person name="Heuer A."/>
            <person name="Rast P."/>
            <person name="Oberbeckmann S."/>
            <person name="Bunk B."/>
            <person name="Jeske O."/>
            <person name="Meyerdierks A."/>
            <person name="Storesund J.E."/>
            <person name="Kallscheuer N."/>
            <person name="Luecker S."/>
            <person name="Lage O.M."/>
            <person name="Pohl T."/>
            <person name="Merkel B.J."/>
            <person name="Hornburger P."/>
            <person name="Mueller R.-W."/>
            <person name="Bruemmer F."/>
            <person name="Labrenz M."/>
            <person name="Spormann A.M."/>
            <person name="Op Den Camp H."/>
            <person name="Overmann J."/>
            <person name="Amann R."/>
            <person name="Jetten M.S.M."/>
            <person name="Mascher T."/>
            <person name="Medema M.H."/>
            <person name="Devos D.P."/>
            <person name="Kaster A.-K."/>
            <person name="Ovreas L."/>
            <person name="Rohde M."/>
            <person name="Galperin M.Y."/>
            <person name="Jogler C."/>
        </authorList>
    </citation>
    <scope>NUCLEOTIDE SEQUENCE [LARGE SCALE GENOMIC DNA]</scope>
    <source>
        <strain evidence="2 3">KOR34</strain>
    </source>
</reference>
<gene>
    <name evidence="2" type="ORF">KOR34_08970</name>
</gene>